<feature type="signal peptide" evidence="4">
    <location>
        <begin position="1"/>
        <end position="20"/>
    </location>
</feature>
<dbReference type="RefSeq" id="WP_130709168.1">
    <property type="nucleotide sequence ID" value="NZ_SIOS01000001.1"/>
</dbReference>
<gene>
    <name evidence="5" type="ORF">ELI19_22250</name>
</gene>
<dbReference type="PROSITE" id="PS51326">
    <property type="entry name" value="AVIDIN_2"/>
    <property type="match status" value="1"/>
</dbReference>
<name>A0ABD7PXW9_RHILE</name>
<evidence type="ECO:0000256" key="4">
    <source>
        <dbReference type="SAM" id="SignalP"/>
    </source>
</evidence>
<dbReference type="Pfam" id="PF01382">
    <property type="entry name" value="Avidin"/>
    <property type="match status" value="1"/>
</dbReference>
<evidence type="ECO:0000313" key="5">
    <source>
        <dbReference type="EMBL" id="TAW32062.1"/>
    </source>
</evidence>
<protein>
    <recommendedName>
        <fullName evidence="7">Avidin</fullName>
    </recommendedName>
</protein>
<organism evidence="5 6">
    <name type="scientific">Rhizobium leguminosarum</name>
    <dbReference type="NCBI Taxonomy" id="384"/>
    <lineage>
        <taxon>Bacteria</taxon>
        <taxon>Pseudomonadati</taxon>
        <taxon>Pseudomonadota</taxon>
        <taxon>Alphaproteobacteria</taxon>
        <taxon>Hyphomicrobiales</taxon>
        <taxon>Rhizobiaceae</taxon>
        <taxon>Rhizobium/Agrobacterium group</taxon>
        <taxon>Rhizobium</taxon>
    </lineage>
</organism>
<comment type="caution">
    <text evidence="5">The sequence shown here is derived from an EMBL/GenBank/DDBJ whole genome shotgun (WGS) entry which is preliminary data.</text>
</comment>
<evidence type="ECO:0000313" key="6">
    <source>
        <dbReference type="Proteomes" id="UP000292036"/>
    </source>
</evidence>
<proteinExistence type="predicted"/>
<dbReference type="InterPro" id="IPR036896">
    <property type="entry name" value="Avidin-like_sf"/>
</dbReference>
<dbReference type="Gene3D" id="2.40.128.30">
    <property type="entry name" value="Avidin-like"/>
    <property type="match status" value="1"/>
</dbReference>
<evidence type="ECO:0008006" key="7">
    <source>
        <dbReference type="Google" id="ProtNLM"/>
    </source>
</evidence>
<evidence type="ECO:0000256" key="2">
    <source>
        <dbReference type="ARBA" id="ARBA00022525"/>
    </source>
</evidence>
<keyword evidence="3 4" id="KW-0732">Signal</keyword>
<dbReference type="SUPFAM" id="SSF50876">
    <property type="entry name" value="Avidin/streptavidin"/>
    <property type="match status" value="1"/>
</dbReference>
<dbReference type="AlphaFoldDB" id="A0ABD7PXW9"/>
<accession>A0ABD7PXW9</accession>
<sequence>MKIVAISLSLLFTAITGASAQDATPDFSGEWWNERCSKMTLTVTGESLAGKYETGVGGGSGHQFDLAGFTSGDMVAFSVNFGTEGSLTSWSGQDTMVNGQEMIETMWLLTANLSNDTDEPKTIWKSTWTGADNFVRAKPASCP</sequence>
<dbReference type="Proteomes" id="UP000292036">
    <property type="component" value="Unassembled WGS sequence"/>
</dbReference>
<feature type="chain" id="PRO_5044786120" description="Avidin" evidence="4">
    <location>
        <begin position="21"/>
        <end position="143"/>
    </location>
</feature>
<keyword evidence="2" id="KW-0964">Secreted</keyword>
<evidence type="ECO:0000256" key="3">
    <source>
        <dbReference type="ARBA" id="ARBA00022729"/>
    </source>
</evidence>
<dbReference type="PANTHER" id="PTHR34399">
    <property type="entry name" value="AVIDIN-RELATED"/>
    <property type="match status" value="1"/>
</dbReference>
<dbReference type="InterPro" id="IPR051764">
    <property type="entry name" value="Avidin/Streptavidin-rel"/>
</dbReference>
<dbReference type="GO" id="GO:0005576">
    <property type="term" value="C:extracellular region"/>
    <property type="evidence" value="ECO:0007669"/>
    <property type="project" value="UniProtKB-SubCell"/>
</dbReference>
<reference evidence="5 6" key="1">
    <citation type="submission" date="2019-02" db="EMBL/GenBank/DDBJ databases">
        <title>The genomic architecture of introgression among sibling species of bacteria.</title>
        <authorList>
            <person name="Cavassim M.I.A."/>
            <person name="Moeskjaer S."/>
            <person name="Moslemi C."/>
            <person name="Fields B."/>
            <person name="Bachmann A."/>
            <person name="Vilhjalmsson B."/>
            <person name="Schierup M.H."/>
            <person name="Young J.P.W."/>
            <person name="Andersen S.U."/>
        </authorList>
    </citation>
    <scope>NUCLEOTIDE SEQUENCE [LARGE SCALE GENOMIC DNA]</scope>
    <source>
        <strain evidence="5 6">SM151B</strain>
    </source>
</reference>
<comment type="subcellular location">
    <subcellularLocation>
        <location evidence="1">Secreted</location>
    </subcellularLocation>
</comment>
<dbReference type="EMBL" id="SIPS01000001">
    <property type="protein sequence ID" value="TAW32062.1"/>
    <property type="molecule type" value="Genomic_DNA"/>
</dbReference>
<dbReference type="InterPro" id="IPR005468">
    <property type="entry name" value="Avidin/str"/>
</dbReference>
<evidence type="ECO:0000256" key="1">
    <source>
        <dbReference type="ARBA" id="ARBA00004613"/>
    </source>
</evidence>